<dbReference type="RefSeq" id="WP_176789302.1">
    <property type="nucleotide sequence ID" value="NZ_JABXWR010000001.1"/>
</dbReference>
<name>A0A7K4HR28_9EURY</name>
<dbReference type="InterPro" id="IPR021124">
    <property type="entry name" value="CRISPR-assoc_prot_Cas5"/>
</dbReference>
<gene>
    <name evidence="2" type="primary">cas5e</name>
    <name evidence="2" type="ORF">HWN36_10570</name>
</gene>
<dbReference type="EMBL" id="JABXWR010000001">
    <property type="protein sequence ID" value="NVO67735.1"/>
    <property type="molecule type" value="Genomic_DNA"/>
</dbReference>
<protein>
    <submittedName>
        <fullName evidence="2">Type I-E CRISPR-associated protein Cas5/CasD</fullName>
    </submittedName>
</protein>
<dbReference type="NCBIfam" id="TIGR01868">
    <property type="entry name" value="casD_Cas5e"/>
    <property type="match status" value="1"/>
</dbReference>
<dbReference type="InterPro" id="IPR013422">
    <property type="entry name" value="CRISPR-assoc_prot_Cas5_N"/>
</dbReference>
<dbReference type="Pfam" id="PF09704">
    <property type="entry name" value="Cas_Cas5d"/>
    <property type="match status" value="1"/>
</dbReference>
<keyword evidence="3" id="KW-1185">Reference proteome</keyword>
<dbReference type="OrthoDB" id="140767at2157"/>
<dbReference type="InterPro" id="IPR010147">
    <property type="entry name" value="CRISPR-assoc_prot_CasD"/>
</dbReference>
<dbReference type="Proteomes" id="UP000570823">
    <property type="component" value="Unassembled WGS sequence"/>
</dbReference>
<evidence type="ECO:0000313" key="2">
    <source>
        <dbReference type="EMBL" id="NVO67735.1"/>
    </source>
</evidence>
<dbReference type="CDD" id="cd09645">
    <property type="entry name" value="Cas5_I-E"/>
    <property type="match status" value="1"/>
</dbReference>
<sequence>MPEYLLFRLFGPMAAWGGVAVGEYRPSESHPSRSAIFGLVAAALGIRREDAADLKELQESYRMAVLVNTPGSLIRDYHTTQVPSEITKKRAWPFATRREEVSIHRDDLNTILSTREYFCDALYTVCIRAATENPPYLLSELAEALNSPVFTLYLGRRSCPVALPLQPQVVRGDNLRAAMEAAVFQNIGMMSPIAGKERGMLFWEDEENTGFAVESSQTVQRRDVALNRRRWQFTERKEHGALVQVPEGVR</sequence>
<dbReference type="Gene3D" id="3.30.70.2660">
    <property type="match status" value="1"/>
</dbReference>
<evidence type="ECO:0000256" key="1">
    <source>
        <dbReference type="ARBA" id="ARBA00023118"/>
    </source>
</evidence>
<comment type="caution">
    <text evidence="2">The sequence shown here is derived from an EMBL/GenBank/DDBJ whole genome shotgun (WGS) entry which is preliminary data.</text>
</comment>
<dbReference type="GO" id="GO:0003723">
    <property type="term" value="F:RNA binding"/>
    <property type="evidence" value="ECO:0007669"/>
    <property type="project" value="InterPro"/>
</dbReference>
<accession>A0A7K4HR28</accession>
<dbReference type="NCBIfam" id="TIGR02593">
    <property type="entry name" value="CRISPR_cas5"/>
    <property type="match status" value="1"/>
</dbReference>
<dbReference type="AlphaFoldDB" id="A0A7K4HR28"/>
<dbReference type="GO" id="GO:0043571">
    <property type="term" value="P:maintenance of CRISPR repeat elements"/>
    <property type="evidence" value="ECO:0007669"/>
    <property type="project" value="InterPro"/>
</dbReference>
<organism evidence="2 3">
    <name type="scientific">Methanofollis tationis</name>
    <dbReference type="NCBI Taxonomy" id="81417"/>
    <lineage>
        <taxon>Archaea</taxon>
        <taxon>Methanobacteriati</taxon>
        <taxon>Methanobacteriota</taxon>
        <taxon>Stenosarchaea group</taxon>
        <taxon>Methanomicrobia</taxon>
        <taxon>Methanomicrobiales</taxon>
        <taxon>Methanomicrobiaceae</taxon>
        <taxon>Methanofollis</taxon>
    </lineage>
</organism>
<evidence type="ECO:0000313" key="3">
    <source>
        <dbReference type="Proteomes" id="UP000570823"/>
    </source>
</evidence>
<reference evidence="2 3" key="1">
    <citation type="submission" date="2020-06" db="EMBL/GenBank/DDBJ databases">
        <title>Methanofollis fontis sp. nov., a methanogen isolated from marine sediments near a cold seep at Four-Way Closure Ridge offshore southwestern Taiwan.</title>
        <authorList>
            <person name="Chen S.-C."/>
            <person name="Teng N.-H."/>
            <person name="Lin Y.-S."/>
            <person name="Lai M.-C."/>
            <person name="Chen H.-H."/>
            <person name="Wang C.-C."/>
        </authorList>
    </citation>
    <scope>NUCLEOTIDE SEQUENCE [LARGE SCALE GENOMIC DNA]</scope>
    <source>
        <strain evidence="2 3">DSM 2702</strain>
    </source>
</reference>
<keyword evidence="1" id="KW-0051">Antiviral defense</keyword>
<proteinExistence type="predicted"/>
<dbReference type="GO" id="GO:0051607">
    <property type="term" value="P:defense response to virus"/>
    <property type="evidence" value="ECO:0007669"/>
    <property type="project" value="UniProtKB-KW"/>
</dbReference>